<dbReference type="PANTHER" id="PTHR46268">
    <property type="entry name" value="STRESS RESPONSE PROTEIN NHAX"/>
    <property type="match status" value="1"/>
</dbReference>
<dbReference type="PANTHER" id="PTHR46268:SF6">
    <property type="entry name" value="UNIVERSAL STRESS PROTEIN UP12"/>
    <property type="match status" value="1"/>
</dbReference>
<protein>
    <recommendedName>
        <fullName evidence="2">UspA domain-containing protein</fullName>
    </recommendedName>
</protein>
<dbReference type="Pfam" id="PF00582">
    <property type="entry name" value="Usp"/>
    <property type="match status" value="1"/>
</dbReference>
<dbReference type="SUPFAM" id="SSF52402">
    <property type="entry name" value="Adenine nucleotide alpha hydrolases-like"/>
    <property type="match status" value="1"/>
</dbReference>
<sequence length="155" mass="17146">MLWNQVLLAYDNSQQALRAVEYVGQMFARVDNVKVIIFGVYDKVPEHDMEGTVFTDQVRARISVLERDREKGREGLEEAKKMLLRKGFGDEQVKVKYVEKKKSVAKDIIDEVKTGGYGTVVMGRKGVSNLAGMLFGSVSSGVIGNLVGATICVVE</sequence>
<feature type="domain" description="UspA" evidence="2">
    <location>
        <begin position="5"/>
        <end position="144"/>
    </location>
</feature>
<dbReference type="Gene3D" id="3.40.50.620">
    <property type="entry name" value="HUPs"/>
    <property type="match status" value="1"/>
</dbReference>
<evidence type="ECO:0000313" key="3">
    <source>
        <dbReference type="EMBL" id="BEQ14871.1"/>
    </source>
</evidence>
<accession>A0AAU9EWN3</accession>
<keyword evidence="4" id="KW-1185">Reference proteome</keyword>
<dbReference type="KEGG" id="dmp:FAK_19370"/>
<name>A0AAU9EWN3_9BACT</name>
<reference evidence="4" key="1">
    <citation type="journal article" date="2023" name="Arch. Microbiol.">
        <title>Desulfoferula mesophilus gen. nov. sp. nov., a mesophilic sulfate-reducing bacterium isolated from a brackish lake sediment.</title>
        <authorList>
            <person name="Watanabe T."/>
            <person name="Yabe T."/>
            <person name="Tsuji J.M."/>
            <person name="Fukui M."/>
        </authorList>
    </citation>
    <scope>NUCLEOTIDE SEQUENCE [LARGE SCALE GENOMIC DNA]</scope>
    <source>
        <strain evidence="4">12FAK</strain>
    </source>
</reference>
<dbReference type="CDD" id="cd00293">
    <property type="entry name" value="USP-like"/>
    <property type="match status" value="1"/>
</dbReference>
<evidence type="ECO:0000256" key="1">
    <source>
        <dbReference type="ARBA" id="ARBA00008791"/>
    </source>
</evidence>
<dbReference type="RefSeq" id="WP_338606543.1">
    <property type="nucleotide sequence ID" value="NZ_AP028679.1"/>
</dbReference>
<dbReference type="InterPro" id="IPR014729">
    <property type="entry name" value="Rossmann-like_a/b/a_fold"/>
</dbReference>
<dbReference type="Proteomes" id="UP001366166">
    <property type="component" value="Chromosome"/>
</dbReference>
<evidence type="ECO:0000313" key="4">
    <source>
        <dbReference type="Proteomes" id="UP001366166"/>
    </source>
</evidence>
<dbReference type="AlphaFoldDB" id="A0AAU9EWN3"/>
<dbReference type="PRINTS" id="PR01438">
    <property type="entry name" value="UNVRSLSTRESS"/>
</dbReference>
<proteinExistence type="inferred from homology"/>
<evidence type="ECO:0000259" key="2">
    <source>
        <dbReference type="Pfam" id="PF00582"/>
    </source>
</evidence>
<gene>
    <name evidence="3" type="ORF">FAK_19370</name>
</gene>
<organism evidence="3 4">
    <name type="scientific">Desulfoferula mesophila</name>
    <dbReference type="NCBI Taxonomy" id="3058419"/>
    <lineage>
        <taxon>Bacteria</taxon>
        <taxon>Pseudomonadati</taxon>
        <taxon>Thermodesulfobacteriota</taxon>
        <taxon>Desulfarculia</taxon>
        <taxon>Desulfarculales</taxon>
        <taxon>Desulfarculaceae</taxon>
        <taxon>Desulfoferula</taxon>
    </lineage>
</organism>
<dbReference type="InterPro" id="IPR006015">
    <property type="entry name" value="Universal_stress_UspA"/>
</dbReference>
<dbReference type="EMBL" id="AP028679">
    <property type="protein sequence ID" value="BEQ14871.1"/>
    <property type="molecule type" value="Genomic_DNA"/>
</dbReference>
<comment type="similarity">
    <text evidence="1">Belongs to the universal stress protein A family.</text>
</comment>
<dbReference type="InterPro" id="IPR006016">
    <property type="entry name" value="UspA"/>
</dbReference>